<protein>
    <submittedName>
        <fullName evidence="3">Uncharacterized protein</fullName>
    </submittedName>
</protein>
<evidence type="ECO:0000256" key="1">
    <source>
        <dbReference type="SAM" id="MobiDB-lite"/>
    </source>
</evidence>
<keyword evidence="2" id="KW-0732">Signal</keyword>
<comment type="caution">
    <text evidence="3">The sequence shown here is derived from an EMBL/GenBank/DDBJ whole genome shotgun (WGS) entry which is preliminary data.</text>
</comment>
<feature type="chain" id="PRO_5045606589" evidence="2">
    <location>
        <begin position="17"/>
        <end position="83"/>
    </location>
</feature>
<feature type="signal peptide" evidence="2">
    <location>
        <begin position="1"/>
        <end position="16"/>
    </location>
</feature>
<keyword evidence="4" id="KW-1185">Reference proteome</keyword>
<evidence type="ECO:0000313" key="3">
    <source>
        <dbReference type="EMBL" id="MDR4305918.1"/>
    </source>
</evidence>
<sequence length="83" mass="8626">MLVQIPGFSMKPLVSAAVALLLAACSTQLPPPIAGRDPGDPSAPVPAIRQTSVMAGTVDHRPVGPKPWLEQNKAVTSKPMEGM</sequence>
<dbReference type="RefSeq" id="WP_309389309.1">
    <property type="nucleotide sequence ID" value="NZ_JADBEO010000007.1"/>
</dbReference>
<name>A0ABU1DCT2_9HYPH</name>
<evidence type="ECO:0000256" key="2">
    <source>
        <dbReference type="SAM" id="SignalP"/>
    </source>
</evidence>
<accession>A0ABU1DCT2</accession>
<reference evidence="3" key="1">
    <citation type="submission" date="2020-10" db="EMBL/GenBank/DDBJ databases">
        <authorList>
            <person name="Abbas A."/>
            <person name="Razzaq R."/>
            <person name="Waqas M."/>
            <person name="Abbas N."/>
            <person name="Nielsen T.K."/>
            <person name="Hansen L.H."/>
            <person name="Hussain S."/>
            <person name="Shahid M."/>
        </authorList>
    </citation>
    <scope>NUCLEOTIDE SEQUENCE</scope>
    <source>
        <strain evidence="3">S14</strain>
    </source>
</reference>
<organism evidence="3 4">
    <name type="scientific">Chelatococcus sambhunathii</name>
    <dbReference type="NCBI Taxonomy" id="363953"/>
    <lineage>
        <taxon>Bacteria</taxon>
        <taxon>Pseudomonadati</taxon>
        <taxon>Pseudomonadota</taxon>
        <taxon>Alphaproteobacteria</taxon>
        <taxon>Hyphomicrobiales</taxon>
        <taxon>Chelatococcaceae</taxon>
        <taxon>Chelatococcus</taxon>
    </lineage>
</organism>
<dbReference type="EMBL" id="JADBEO010000007">
    <property type="protein sequence ID" value="MDR4305918.1"/>
    <property type="molecule type" value="Genomic_DNA"/>
</dbReference>
<evidence type="ECO:0000313" key="4">
    <source>
        <dbReference type="Proteomes" id="UP001181622"/>
    </source>
</evidence>
<dbReference type="Proteomes" id="UP001181622">
    <property type="component" value="Unassembled WGS sequence"/>
</dbReference>
<feature type="region of interest" description="Disordered" evidence="1">
    <location>
        <begin position="59"/>
        <end position="83"/>
    </location>
</feature>
<gene>
    <name evidence="3" type="ORF">IHQ68_04660</name>
</gene>
<proteinExistence type="predicted"/>